<accession>A0ABQ9KY07</accession>
<evidence type="ECO:0000256" key="5">
    <source>
        <dbReference type="SAM" id="Phobius"/>
    </source>
</evidence>
<feature type="transmembrane region" description="Helical" evidence="5">
    <location>
        <begin position="178"/>
        <end position="198"/>
    </location>
</feature>
<evidence type="ECO:0000256" key="1">
    <source>
        <dbReference type="ARBA" id="ARBA00004141"/>
    </source>
</evidence>
<keyword evidence="3 5" id="KW-1133">Transmembrane helix</keyword>
<keyword evidence="8" id="KW-1185">Reference proteome</keyword>
<feature type="domain" description="VTT" evidence="6">
    <location>
        <begin position="105"/>
        <end position="224"/>
    </location>
</feature>
<evidence type="ECO:0000256" key="2">
    <source>
        <dbReference type="ARBA" id="ARBA00022692"/>
    </source>
</evidence>
<organism evidence="7 8">
    <name type="scientific">Hevea brasiliensis</name>
    <name type="common">Para rubber tree</name>
    <name type="synonym">Siphonia brasiliensis</name>
    <dbReference type="NCBI Taxonomy" id="3981"/>
    <lineage>
        <taxon>Eukaryota</taxon>
        <taxon>Viridiplantae</taxon>
        <taxon>Streptophyta</taxon>
        <taxon>Embryophyta</taxon>
        <taxon>Tracheophyta</taxon>
        <taxon>Spermatophyta</taxon>
        <taxon>Magnoliopsida</taxon>
        <taxon>eudicotyledons</taxon>
        <taxon>Gunneridae</taxon>
        <taxon>Pentapetalae</taxon>
        <taxon>rosids</taxon>
        <taxon>fabids</taxon>
        <taxon>Malpighiales</taxon>
        <taxon>Euphorbiaceae</taxon>
        <taxon>Crotonoideae</taxon>
        <taxon>Micrandreae</taxon>
        <taxon>Hevea</taxon>
    </lineage>
</organism>
<evidence type="ECO:0000313" key="8">
    <source>
        <dbReference type="Proteomes" id="UP001174677"/>
    </source>
</evidence>
<dbReference type="InterPro" id="IPR032816">
    <property type="entry name" value="VTT_dom"/>
</dbReference>
<comment type="caution">
    <text evidence="7">The sequence shown here is derived from an EMBL/GenBank/DDBJ whole genome shotgun (WGS) entry which is preliminary data.</text>
</comment>
<evidence type="ECO:0000256" key="4">
    <source>
        <dbReference type="ARBA" id="ARBA00023136"/>
    </source>
</evidence>
<dbReference type="EMBL" id="JARPOI010000015">
    <property type="protein sequence ID" value="KAJ9152320.1"/>
    <property type="molecule type" value="Genomic_DNA"/>
</dbReference>
<evidence type="ECO:0000313" key="7">
    <source>
        <dbReference type="EMBL" id="KAJ9152320.1"/>
    </source>
</evidence>
<feature type="transmembrane region" description="Helical" evidence="5">
    <location>
        <begin position="121"/>
        <end position="142"/>
    </location>
</feature>
<evidence type="ECO:0000256" key="3">
    <source>
        <dbReference type="ARBA" id="ARBA00022989"/>
    </source>
</evidence>
<comment type="subcellular location">
    <subcellularLocation>
        <location evidence="1">Membrane</location>
        <topology evidence="1">Multi-pass membrane protein</topology>
    </subcellularLocation>
</comment>
<feature type="transmembrane region" description="Helical" evidence="5">
    <location>
        <begin position="239"/>
        <end position="258"/>
    </location>
</feature>
<feature type="transmembrane region" description="Helical" evidence="5">
    <location>
        <begin position="204"/>
        <end position="227"/>
    </location>
</feature>
<feature type="transmembrane region" description="Helical" evidence="5">
    <location>
        <begin position="33"/>
        <end position="54"/>
    </location>
</feature>
<keyword evidence="4 5" id="KW-0472">Membrane</keyword>
<dbReference type="InterPro" id="IPR045014">
    <property type="entry name" value="TM41A/B"/>
</dbReference>
<reference evidence="7 8" key="1">
    <citation type="journal article" date="2023" name="Plant Biotechnol. J.">
        <title>Chromosome-level wild Hevea brasiliensis genome provides new tools for genomic-assisted breeding and valuable loci to elevate rubber yield.</title>
        <authorList>
            <person name="Cheng H."/>
            <person name="Song X."/>
            <person name="Hu Y."/>
            <person name="Wu T."/>
            <person name="Yang Q."/>
            <person name="An Z."/>
            <person name="Feng S."/>
            <person name="Deng Z."/>
            <person name="Wu W."/>
            <person name="Zeng X."/>
            <person name="Tu M."/>
            <person name="Wang X."/>
            <person name="Huang H."/>
        </authorList>
    </citation>
    <scope>NUCLEOTIDE SEQUENCE [LARGE SCALE GENOMIC DNA]</scope>
    <source>
        <strain evidence="7">MT/VB/25A 57/8</strain>
    </source>
</reference>
<proteinExistence type="predicted"/>
<dbReference type="PANTHER" id="PTHR43220:SF7">
    <property type="entry name" value="SNARE ASSOCIATED GOLGI PROTEIN FAMILY"/>
    <property type="match status" value="1"/>
</dbReference>
<keyword evidence="2 5" id="KW-0812">Transmembrane</keyword>
<dbReference type="PANTHER" id="PTHR43220">
    <property type="match status" value="1"/>
</dbReference>
<sequence>MRTGSTGRGGEIREGNDATVIVGSGFPLSFWEVTVATTVVLGFVLGLLGVYLTMPSSDYSFLKLPRTLEDLQILRDHLESYTSDYTAQVLVGYCVVYIFMQTFMIPGTVFMSLLAGALFGVFKGVALVVFTATAGASSCYFLSKLIGRPLVFSLWPDKLSFFQEQVARRRESLLNYMLFLRLTPTLPNTFINVASPIVDVPYHIFFLATFIGLIPAAYVTVKAGIALGELESLGDLYDFNSIATLFLIGVVSITPTLMSKSKS</sequence>
<protein>
    <recommendedName>
        <fullName evidence="6">VTT domain-containing protein</fullName>
    </recommendedName>
</protein>
<gene>
    <name evidence="7" type="ORF">P3X46_025899</name>
</gene>
<feature type="transmembrane region" description="Helical" evidence="5">
    <location>
        <begin position="90"/>
        <end position="115"/>
    </location>
</feature>
<name>A0ABQ9KY07_HEVBR</name>
<dbReference type="Pfam" id="PF09335">
    <property type="entry name" value="VTT_dom"/>
    <property type="match status" value="1"/>
</dbReference>
<dbReference type="Proteomes" id="UP001174677">
    <property type="component" value="Chromosome 15"/>
</dbReference>
<evidence type="ECO:0000259" key="6">
    <source>
        <dbReference type="Pfam" id="PF09335"/>
    </source>
</evidence>